<dbReference type="GO" id="GO:0003682">
    <property type="term" value="F:chromatin binding"/>
    <property type="evidence" value="ECO:0007669"/>
    <property type="project" value="TreeGrafter"/>
</dbReference>
<dbReference type="PANTHER" id="PTHR14428:SF5">
    <property type="entry name" value="NUCLEOLAR COMPLEX PROTEIN 3 HOMOLOG"/>
    <property type="match status" value="1"/>
</dbReference>
<dbReference type="InterPro" id="IPR011501">
    <property type="entry name" value="Noc3_N"/>
</dbReference>
<dbReference type="Pfam" id="PF07540">
    <property type="entry name" value="NOC3p"/>
    <property type="match status" value="1"/>
</dbReference>
<dbReference type="GO" id="GO:0005730">
    <property type="term" value="C:nucleolus"/>
    <property type="evidence" value="ECO:0007669"/>
    <property type="project" value="TreeGrafter"/>
</dbReference>
<comment type="caution">
    <text evidence="2">The sequence shown here is derived from an EMBL/GenBank/DDBJ whole genome shotgun (WGS) entry which is preliminary data.</text>
</comment>
<dbReference type="EMBL" id="BRZM01000144">
    <property type="protein sequence ID" value="GLD68653.1"/>
    <property type="molecule type" value="Genomic_DNA"/>
</dbReference>
<reference evidence="2" key="1">
    <citation type="submission" date="2022-08" db="EMBL/GenBank/DDBJ databases">
        <title>Genome sequencing of akame (Lates japonicus).</title>
        <authorList>
            <person name="Hashiguchi Y."/>
            <person name="Takahashi H."/>
        </authorList>
    </citation>
    <scope>NUCLEOTIDE SEQUENCE</scope>
    <source>
        <strain evidence="2">Kochi</strain>
    </source>
</reference>
<dbReference type="InterPro" id="IPR016903">
    <property type="entry name" value="Nucleolar_cplx-assoc_3"/>
</dbReference>
<accession>A0AAD3N8P9</accession>
<name>A0AAD3N8P9_LATJO</name>
<proteinExistence type="predicted"/>
<evidence type="ECO:0000313" key="3">
    <source>
        <dbReference type="Proteomes" id="UP001279410"/>
    </source>
</evidence>
<gene>
    <name evidence="2" type="ORF">AKAME5_001996600</name>
</gene>
<dbReference type="SUPFAM" id="SSF48371">
    <property type="entry name" value="ARM repeat"/>
    <property type="match status" value="1"/>
</dbReference>
<dbReference type="InterPro" id="IPR016024">
    <property type="entry name" value="ARM-type_fold"/>
</dbReference>
<dbReference type="GO" id="GO:0006270">
    <property type="term" value="P:DNA replication initiation"/>
    <property type="evidence" value="ECO:0007669"/>
    <property type="project" value="TreeGrafter"/>
</dbReference>
<keyword evidence="3" id="KW-1185">Reference proteome</keyword>
<protein>
    <submittedName>
        <fullName evidence="2">Nucleolar complex protein 3 homolog</fullName>
    </submittedName>
</protein>
<organism evidence="2 3">
    <name type="scientific">Lates japonicus</name>
    <name type="common">Japanese lates</name>
    <dbReference type="NCBI Taxonomy" id="270547"/>
    <lineage>
        <taxon>Eukaryota</taxon>
        <taxon>Metazoa</taxon>
        <taxon>Chordata</taxon>
        <taxon>Craniata</taxon>
        <taxon>Vertebrata</taxon>
        <taxon>Euteleostomi</taxon>
        <taxon>Actinopterygii</taxon>
        <taxon>Neopterygii</taxon>
        <taxon>Teleostei</taxon>
        <taxon>Neoteleostei</taxon>
        <taxon>Acanthomorphata</taxon>
        <taxon>Carangaria</taxon>
        <taxon>Carangaria incertae sedis</taxon>
        <taxon>Centropomidae</taxon>
        <taxon>Lates</taxon>
    </lineage>
</organism>
<evidence type="ECO:0000259" key="1">
    <source>
        <dbReference type="Pfam" id="PF07540"/>
    </source>
</evidence>
<feature type="domain" description="Nucleolar complex-associated protein 3 N-terminal" evidence="1">
    <location>
        <begin position="2"/>
        <end position="76"/>
    </location>
</feature>
<evidence type="ECO:0000313" key="2">
    <source>
        <dbReference type="EMBL" id="GLD68653.1"/>
    </source>
</evidence>
<sequence>MKRVKELRGMLMESDPSVAVTVRKLVMVSLMEIFKDIAPTYRIRPLTAAEKAAKVKKETQRLREFEEGLVSQYKFYLEDLEQTIKDWKQKKRKRSQAEGFQSYRSLAEVDVRCLCELLLALPHFNFHNNIIVILVPLMNDPARKVSVMCCDASRQLFQQDKLGGASIAAVRVVSGLVKSLNYNVRPEVLRTLLSLRIKEVEVKKDVEATAPTK</sequence>
<dbReference type="PANTHER" id="PTHR14428">
    <property type="entry name" value="NUCLEOLAR COMPLEX PROTEIN 3"/>
    <property type="match status" value="1"/>
</dbReference>
<dbReference type="Proteomes" id="UP001279410">
    <property type="component" value="Unassembled WGS sequence"/>
</dbReference>
<dbReference type="AlphaFoldDB" id="A0AAD3N8P9"/>